<dbReference type="Pfam" id="PF17917">
    <property type="entry name" value="RT_RNaseH"/>
    <property type="match status" value="1"/>
</dbReference>
<evidence type="ECO:0000259" key="7">
    <source>
        <dbReference type="Pfam" id="PF17917"/>
    </source>
</evidence>
<dbReference type="CDD" id="cd09274">
    <property type="entry name" value="RNase_HI_RT_Ty3"/>
    <property type="match status" value="1"/>
</dbReference>
<dbReference type="Gene3D" id="3.30.70.270">
    <property type="match status" value="1"/>
</dbReference>
<accession>A0A9Q3C6W6</accession>
<evidence type="ECO:0000256" key="6">
    <source>
        <dbReference type="ARBA" id="ARBA00022918"/>
    </source>
</evidence>
<organism evidence="8 9">
    <name type="scientific">Austropuccinia psidii MF-1</name>
    <dbReference type="NCBI Taxonomy" id="1389203"/>
    <lineage>
        <taxon>Eukaryota</taxon>
        <taxon>Fungi</taxon>
        <taxon>Dikarya</taxon>
        <taxon>Basidiomycota</taxon>
        <taxon>Pucciniomycotina</taxon>
        <taxon>Pucciniomycetes</taxon>
        <taxon>Pucciniales</taxon>
        <taxon>Sphaerophragmiaceae</taxon>
        <taxon>Austropuccinia</taxon>
    </lineage>
</organism>
<reference evidence="8" key="1">
    <citation type="submission" date="2021-03" db="EMBL/GenBank/DDBJ databases">
        <title>Draft genome sequence of rust myrtle Austropuccinia psidii MF-1, a brazilian biotype.</title>
        <authorList>
            <person name="Quecine M.C."/>
            <person name="Pachon D.M.R."/>
            <person name="Bonatelli M.L."/>
            <person name="Correr F.H."/>
            <person name="Franceschini L.M."/>
            <person name="Leite T.F."/>
            <person name="Margarido G.R.A."/>
            <person name="Almeida C.A."/>
            <person name="Ferrarezi J.A."/>
            <person name="Labate C.A."/>
        </authorList>
    </citation>
    <scope>NUCLEOTIDE SEQUENCE</scope>
    <source>
        <strain evidence="8">MF-1</strain>
    </source>
</reference>
<keyword evidence="6" id="KW-0695">RNA-directed DNA polymerase</keyword>
<gene>
    <name evidence="8" type="ORF">O181_017051</name>
</gene>
<dbReference type="SUPFAM" id="SSF56672">
    <property type="entry name" value="DNA/RNA polymerases"/>
    <property type="match status" value="1"/>
</dbReference>
<evidence type="ECO:0000256" key="5">
    <source>
        <dbReference type="ARBA" id="ARBA00022801"/>
    </source>
</evidence>
<dbReference type="GO" id="GO:0016787">
    <property type="term" value="F:hydrolase activity"/>
    <property type="evidence" value="ECO:0007669"/>
    <property type="project" value="UniProtKB-KW"/>
</dbReference>
<dbReference type="InterPro" id="IPR043128">
    <property type="entry name" value="Rev_trsase/Diguanyl_cyclase"/>
</dbReference>
<dbReference type="EMBL" id="AVOT02004771">
    <property type="protein sequence ID" value="MBW0477336.1"/>
    <property type="molecule type" value="Genomic_DNA"/>
</dbReference>
<keyword evidence="2" id="KW-0548">Nucleotidyltransferase</keyword>
<dbReference type="PANTHER" id="PTHR37984">
    <property type="entry name" value="PROTEIN CBG26694"/>
    <property type="match status" value="1"/>
</dbReference>
<dbReference type="InterPro" id="IPR050951">
    <property type="entry name" value="Retrovirus_Pol_polyprotein"/>
</dbReference>
<evidence type="ECO:0000256" key="4">
    <source>
        <dbReference type="ARBA" id="ARBA00022759"/>
    </source>
</evidence>
<keyword evidence="4" id="KW-0255">Endonuclease</keyword>
<sequence length="281" mass="32543">MTSIGKIMKEIVIPHRKGNIRLNPELVVLEDAHIQGFLLGTDYQRMYGIDIHNSKNRHITIGTSKEKKFSLGLLALEHKVSELSLVIDQNKVAEVMQNPVPKNIKEMQSFLGFASYYRNHIKDFDHMTKRRDAYERIKHELTNAPVLILPDFEIPFKLYTDAACIQGLEAALHQRQILYGEPREGVIFYISRKLKDLEGRYGANQTEGLCLFWALEKLNYYLEGAIFEFYTDCTALKSLLNIKTTNRHMLRWQIAIQEYRGNMTIIYKEGKSQTNSNGLSR</sequence>
<keyword evidence="1" id="KW-0808">Transferase</keyword>
<comment type="caution">
    <text evidence="8">The sequence shown here is derived from an EMBL/GenBank/DDBJ whole genome shotgun (WGS) entry which is preliminary data.</text>
</comment>
<dbReference type="AlphaFoldDB" id="A0A9Q3C6W6"/>
<dbReference type="GO" id="GO:0004519">
    <property type="term" value="F:endonuclease activity"/>
    <property type="evidence" value="ECO:0007669"/>
    <property type="project" value="UniProtKB-KW"/>
</dbReference>
<proteinExistence type="predicted"/>
<dbReference type="InterPro" id="IPR041373">
    <property type="entry name" value="RT_RNaseH"/>
</dbReference>
<name>A0A9Q3C6W6_9BASI</name>
<keyword evidence="9" id="KW-1185">Reference proteome</keyword>
<dbReference type="InterPro" id="IPR043502">
    <property type="entry name" value="DNA/RNA_pol_sf"/>
</dbReference>
<keyword evidence="5" id="KW-0378">Hydrolase</keyword>
<dbReference type="Proteomes" id="UP000765509">
    <property type="component" value="Unassembled WGS sequence"/>
</dbReference>
<dbReference type="GO" id="GO:0003964">
    <property type="term" value="F:RNA-directed DNA polymerase activity"/>
    <property type="evidence" value="ECO:0007669"/>
    <property type="project" value="UniProtKB-KW"/>
</dbReference>
<dbReference type="PANTHER" id="PTHR37984:SF5">
    <property type="entry name" value="PROTEIN NYNRIN-LIKE"/>
    <property type="match status" value="1"/>
</dbReference>
<protein>
    <recommendedName>
        <fullName evidence="7">Reverse transcriptase RNase H-like domain-containing protein</fullName>
    </recommendedName>
</protein>
<keyword evidence="3" id="KW-0540">Nuclease</keyword>
<evidence type="ECO:0000313" key="9">
    <source>
        <dbReference type="Proteomes" id="UP000765509"/>
    </source>
</evidence>
<feature type="domain" description="Reverse transcriptase RNase H-like" evidence="7">
    <location>
        <begin position="151"/>
        <end position="259"/>
    </location>
</feature>
<evidence type="ECO:0000256" key="3">
    <source>
        <dbReference type="ARBA" id="ARBA00022722"/>
    </source>
</evidence>
<evidence type="ECO:0000256" key="2">
    <source>
        <dbReference type="ARBA" id="ARBA00022695"/>
    </source>
</evidence>
<evidence type="ECO:0000256" key="1">
    <source>
        <dbReference type="ARBA" id="ARBA00022679"/>
    </source>
</evidence>
<evidence type="ECO:0000313" key="8">
    <source>
        <dbReference type="EMBL" id="MBW0477336.1"/>
    </source>
</evidence>